<dbReference type="PANTHER" id="PTHR21248">
    <property type="entry name" value="CARDIOLIPIN SYNTHASE"/>
    <property type="match status" value="1"/>
</dbReference>
<evidence type="ECO:0000313" key="1">
    <source>
        <dbReference type="EMBL" id="GBL46813.1"/>
    </source>
</evidence>
<dbReference type="Gene3D" id="3.30.870.10">
    <property type="entry name" value="Endonuclease Chain A"/>
    <property type="match status" value="1"/>
</dbReference>
<proteinExistence type="predicted"/>
<sequence>MTVSQFRLDIHTNQKTGLFMVMTMQLQYFADCFSNCLSHTKLLIAAMTSLLMMAGCASLPDAKATLATPPQAVQFDNADGALPAKKSQAILRQLKLEAGSLDILQKHLALEQQINPENPLVLGNKVTLLQDGPSTYKAMFSAIRSARHTINLETYIFEVGKVGDEFEELLLDKQAHGVKVNLIYDSVGSLGTP</sequence>
<keyword evidence="2" id="KW-1185">Reference proteome</keyword>
<protein>
    <submittedName>
        <fullName evidence="1">Cardiolipin synthetase</fullName>
    </submittedName>
</protein>
<reference evidence="1 2" key="1">
    <citation type="journal article" date="2019" name="Front. Microbiol.">
        <title>Genomes of Neutrophilic Sulfur-Oxidizing Chemolithoautotrophs Representing 9 Proteobacterial Species From 8 Genera.</title>
        <authorList>
            <person name="Watanabe T."/>
            <person name="Kojima H."/>
            <person name="Umezawa K."/>
            <person name="Hori C."/>
            <person name="Takasuka T.E."/>
            <person name="Kato Y."/>
            <person name="Fukui M."/>
        </authorList>
    </citation>
    <scope>NUCLEOTIDE SEQUENCE [LARGE SCALE GENOMIC DNA]</scope>
    <source>
        <strain evidence="1 2">TTN</strain>
    </source>
</reference>
<dbReference type="Proteomes" id="UP000286806">
    <property type="component" value="Unassembled WGS sequence"/>
</dbReference>
<dbReference type="EMBL" id="BGOW01000027">
    <property type="protein sequence ID" value="GBL46813.1"/>
    <property type="molecule type" value="Genomic_DNA"/>
</dbReference>
<dbReference type="RefSeq" id="WP_306308281.1">
    <property type="nucleotide sequence ID" value="NZ_BGOW01000027.1"/>
</dbReference>
<organism evidence="1 2">
    <name type="scientific">Sulfuriferula multivorans</name>
    <dbReference type="NCBI Taxonomy" id="1559896"/>
    <lineage>
        <taxon>Bacteria</taxon>
        <taxon>Pseudomonadati</taxon>
        <taxon>Pseudomonadota</taxon>
        <taxon>Betaproteobacteria</taxon>
        <taxon>Nitrosomonadales</taxon>
        <taxon>Sulfuricellaceae</taxon>
        <taxon>Sulfuriferula</taxon>
    </lineage>
</organism>
<evidence type="ECO:0000313" key="2">
    <source>
        <dbReference type="Proteomes" id="UP000286806"/>
    </source>
</evidence>
<comment type="caution">
    <text evidence="1">The sequence shown here is derived from an EMBL/GenBank/DDBJ whole genome shotgun (WGS) entry which is preliminary data.</text>
</comment>
<accession>A0A401JGU8</accession>
<gene>
    <name evidence="1" type="ORF">SFMTTN_2638</name>
</gene>
<name>A0A401JGU8_9PROT</name>
<dbReference type="SUPFAM" id="SSF56024">
    <property type="entry name" value="Phospholipase D/nuclease"/>
    <property type="match status" value="1"/>
</dbReference>
<dbReference type="AlphaFoldDB" id="A0A401JGU8"/>
<dbReference type="PANTHER" id="PTHR21248:SF22">
    <property type="entry name" value="PHOSPHOLIPASE D"/>
    <property type="match status" value="1"/>
</dbReference>